<evidence type="ECO:0000256" key="1">
    <source>
        <dbReference type="SAM" id="Coils"/>
    </source>
</evidence>
<evidence type="ECO:0000313" key="2">
    <source>
        <dbReference type="EMBL" id="WLS03110.1"/>
    </source>
</evidence>
<reference evidence="2 3" key="1">
    <citation type="submission" date="2023-08" db="EMBL/GenBank/DDBJ databases">
        <title>Pathogen: clinical or host-associated sample.</title>
        <authorList>
            <person name="Hergert J."/>
            <person name="Casey R."/>
            <person name="Wagner J."/>
            <person name="Young E.L."/>
            <person name="Oakeson K.F."/>
        </authorList>
    </citation>
    <scope>NUCLEOTIDE SEQUENCE [LARGE SCALE GENOMIC DNA]</scope>
    <source>
        <strain evidence="2 3">UPHL-collab-2</strain>
    </source>
</reference>
<organism evidence="2 3">
    <name type="scientific">Shinella oryzae</name>
    <dbReference type="NCBI Taxonomy" id="2871820"/>
    <lineage>
        <taxon>Bacteria</taxon>
        <taxon>Pseudomonadati</taxon>
        <taxon>Pseudomonadota</taxon>
        <taxon>Alphaproteobacteria</taxon>
        <taxon>Hyphomicrobiales</taxon>
        <taxon>Rhizobiaceae</taxon>
        <taxon>Shinella</taxon>
    </lineage>
</organism>
<protein>
    <submittedName>
        <fullName evidence="2">Uncharacterized protein</fullName>
    </submittedName>
</protein>
<sequence>MTKILSKLVGKQSSSDIAAAIEKAKVELAQAQAAVASAETAYDAGLLELDKVALRKLLDNAAEAKVEADQVRAKMAKLERQHAEALEAEAANERQRRYDDAKAASEAAEKRLRREYPKAALQIRELLAEVAAASIAIRAANADRPEGAPVLADPEQSRSQHNLYRETLSEDVLDLWTTIDGTAPIQDDLQHQVRQHQKHRRGMLTDRSDSEDRPLTYGVVQTEHGPLEVVRKRFRRTKYLPDQGGYRIAPLATEIVLPALDAGASAYWTPCHDQHHASARVAEQLKPAPMRPERVAEFSYELVKQ</sequence>
<name>A0ABY9K3F8_9HYPH</name>
<keyword evidence="3" id="KW-1185">Reference proteome</keyword>
<dbReference type="RefSeq" id="WP_306158611.1">
    <property type="nucleotide sequence ID" value="NZ_CP132314.1"/>
</dbReference>
<dbReference type="EMBL" id="CP132314">
    <property type="protein sequence ID" value="WLS03110.1"/>
    <property type="molecule type" value="Genomic_DNA"/>
</dbReference>
<keyword evidence="1" id="KW-0175">Coiled coil</keyword>
<proteinExistence type="predicted"/>
<accession>A0ABY9K3F8</accession>
<feature type="coiled-coil region" evidence="1">
    <location>
        <begin position="21"/>
        <end position="143"/>
    </location>
</feature>
<evidence type="ECO:0000313" key="3">
    <source>
        <dbReference type="Proteomes" id="UP001225788"/>
    </source>
</evidence>
<gene>
    <name evidence="2" type="ORF">Q9315_00235</name>
</gene>
<dbReference type="Proteomes" id="UP001225788">
    <property type="component" value="Chromosome"/>
</dbReference>